<feature type="region of interest" description="Disordered" evidence="1">
    <location>
        <begin position="421"/>
        <end position="511"/>
    </location>
</feature>
<comment type="caution">
    <text evidence="2">The sequence shown here is derived from an EMBL/GenBank/DDBJ whole genome shotgun (WGS) entry which is preliminary data.</text>
</comment>
<evidence type="ECO:0000256" key="1">
    <source>
        <dbReference type="SAM" id="MobiDB-lite"/>
    </source>
</evidence>
<keyword evidence="3" id="KW-1185">Reference proteome</keyword>
<dbReference type="AlphaFoldDB" id="A0A9P6ZRT3"/>
<evidence type="ECO:0000313" key="3">
    <source>
        <dbReference type="Proteomes" id="UP000714275"/>
    </source>
</evidence>
<dbReference type="EMBL" id="JABBWD010000032">
    <property type="protein sequence ID" value="KAG1775599.1"/>
    <property type="molecule type" value="Genomic_DNA"/>
</dbReference>
<organism evidence="2 3">
    <name type="scientific">Suillus placidus</name>
    <dbReference type="NCBI Taxonomy" id="48579"/>
    <lineage>
        <taxon>Eukaryota</taxon>
        <taxon>Fungi</taxon>
        <taxon>Dikarya</taxon>
        <taxon>Basidiomycota</taxon>
        <taxon>Agaricomycotina</taxon>
        <taxon>Agaricomycetes</taxon>
        <taxon>Agaricomycetidae</taxon>
        <taxon>Boletales</taxon>
        <taxon>Suillineae</taxon>
        <taxon>Suillaceae</taxon>
        <taxon>Suillus</taxon>
    </lineage>
</organism>
<accession>A0A9P6ZRT3</accession>
<dbReference type="Proteomes" id="UP000714275">
    <property type="component" value="Unassembled WGS sequence"/>
</dbReference>
<proteinExistence type="predicted"/>
<evidence type="ECO:0000313" key="2">
    <source>
        <dbReference type="EMBL" id="KAG1775599.1"/>
    </source>
</evidence>
<protein>
    <submittedName>
        <fullName evidence="2">Uncharacterized protein</fullName>
    </submittedName>
</protein>
<dbReference type="OrthoDB" id="2676181at2759"/>
<reference evidence="2" key="1">
    <citation type="journal article" date="2020" name="New Phytol.">
        <title>Comparative genomics reveals dynamic genome evolution in host specialist ectomycorrhizal fungi.</title>
        <authorList>
            <person name="Lofgren L.A."/>
            <person name="Nguyen N.H."/>
            <person name="Vilgalys R."/>
            <person name="Ruytinx J."/>
            <person name="Liao H.L."/>
            <person name="Branco S."/>
            <person name="Kuo A."/>
            <person name="LaButti K."/>
            <person name="Lipzen A."/>
            <person name="Andreopoulos W."/>
            <person name="Pangilinan J."/>
            <person name="Riley R."/>
            <person name="Hundley H."/>
            <person name="Na H."/>
            <person name="Barry K."/>
            <person name="Grigoriev I.V."/>
            <person name="Stajich J.E."/>
            <person name="Kennedy P.G."/>
        </authorList>
    </citation>
    <scope>NUCLEOTIDE SEQUENCE</scope>
    <source>
        <strain evidence="2">DOB743</strain>
    </source>
</reference>
<name>A0A9P6ZRT3_9AGAM</name>
<sequence>MAFFLDTWVAFEAQWPERARATTGVPLEGDLAEVETKILTNAKSNRRTIKVWYRWQTNIARLARVAGLKGALDLSETLNGGDEVSGRAPQEVEVYSQIFYNERMKEEADAAIKAKGITTRGQKLAKRKDLTRTKYAAEDDSIKAEVQERHQEALVNWKKKRELAKAGFIPEVEQEEKIKAFSELGAHLDRIFRHLSHKTGGLKFTCIVGGQNPATGEIVVVDYHLGETEMGDEFSAEYSGFSKVQTAYADFVKLALAHDDRMAASALDAGTIVDELANESDNIFSEGSEEEEKAAEEEENVRENEELGVMDDIGLRLNSLYEFDQVMHQPSLIIILSPFDQFDISSLDLSVIDDFITSLPPLPPYDPFTSGLDDLDYSFMEDSSDSFDYQYSLPIAHGPTDDHILPAFSGYTVAMSSNTTLSHSNHLPPATPLASTSNMNVTDSNTSDSLAGLEEEGPRQTTRHHVPSTREHVLNVIGSSSARVCPPVSVDKENKKRRKGNTVGAGPQSRK</sequence>
<feature type="compositionally biased region" description="Polar residues" evidence="1">
    <location>
        <begin position="433"/>
        <end position="449"/>
    </location>
</feature>
<gene>
    <name evidence="2" type="ORF">EV702DRAFT_1046726</name>
</gene>